<dbReference type="RefSeq" id="WP_265134219.1">
    <property type="nucleotide sequence ID" value="NZ_FXTX01000017.1"/>
</dbReference>
<name>A0AA45WNU3_9AQUI</name>
<comment type="caution">
    <text evidence="1">The sequence shown here is derived from an EMBL/GenBank/DDBJ whole genome shotgun (WGS) entry which is preliminary data.</text>
</comment>
<proteinExistence type="predicted"/>
<protein>
    <submittedName>
        <fullName evidence="1">Uncharacterized protein</fullName>
    </submittedName>
</protein>
<accession>A0AA45WNU3</accession>
<sequence length="134" mass="15568">MEEIYMPYDVVVSEDNKIVAVFEEDDYLLQELEREDTPFMVDVDVDFDEEEEEFYLLLSIYKGEVEIFIPFPYGESWDELLDSGELAIVVASKEVLEGQSDEEVKGYIVQFDEETLGFIEGAKRVIELLENAEE</sequence>
<dbReference type="AlphaFoldDB" id="A0AA45WNU3"/>
<gene>
    <name evidence="1" type="ORF">SAMN06264868_11737</name>
</gene>
<evidence type="ECO:0000313" key="1">
    <source>
        <dbReference type="EMBL" id="SMP18448.1"/>
    </source>
</evidence>
<reference evidence="1" key="1">
    <citation type="submission" date="2017-05" db="EMBL/GenBank/DDBJ databases">
        <authorList>
            <person name="Varghese N."/>
            <person name="Submissions S."/>
        </authorList>
    </citation>
    <scope>NUCLEOTIDE SEQUENCE</scope>
    <source>
        <strain evidence="1">DSM 18763</strain>
    </source>
</reference>
<dbReference type="Proteomes" id="UP001157947">
    <property type="component" value="Unassembled WGS sequence"/>
</dbReference>
<organism evidence="1 2">
    <name type="scientific">Venenivibrio stagnispumantis</name>
    <dbReference type="NCBI Taxonomy" id="407998"/>
    <lineage>
        <taxon>Bacteria</taxon>
        <taxon>Pseudomonadati</taxon>
        <taxon>Aquificota</taxon>
        <taxon>Aquificia</taxon>
        <taxon>Aquificales</taxon>
        <taxon>Hydrogenothermaceae</taxon>
        <taxon>Venenivibrio</taxon>
    </lineage>
</organism>
<keyword evidence="2" id="KW-1185">Reference proteome</keyword>
<evidence type="ECO:0000313" key="2">
    <source>
        <dbReference type="Proteomes" id="UP001157947"/>
    </source>
</evidence>
<dbReference type="EMBL" id="FXTX01000017">
    <property type="protein sequence ID" value="SMP18448.1"/>
    <property type="molecule type" value="Genomic_DNA"/>
</dbReference>